<evidence type="ECO:0000256" key="4">
    <source>
        <dbReference type="ARBA" id="ARBA00022835"/>
    </source>
</evidence>
<dbReference type="GO" id="GO:0016075">
    <property type="term" value="P:rRNA catabolic process"/>
    <property type="evidence" value="ECO:0007669"/>
    <property type="project" value="TreeGrafter"/>
</dbReference>
<dbReference type="SUPFAM" id="SSF54211">
    <property type="entry name" value="Ribosomal protein S5 domain 2-like"/>
    <property type="match status" value="1"/>
</dbReference>
<evidence type="ECO:0000256" key="5">
    <source>
        <dbReference type="ARBA" id="ARBA00023242"/>
    </source>
</evidence>
<dbReference type="InterPro" id="IPR036345">
    <property type="entry name" value="ExoRNase_PH_dom2_sf"/>
</dbReference>
<dbReference type="EMBL" id="JANBOJ010000093">
    <property type="protein sequence ID" value="KAJ1722817.1"/>
    <property type="molecule type" value="Genomic_DNA"/>
</dbReference>
<dbReference type="GO" id="GO:0071051">
    <property type="term" value="P:poly(A)-dependent snoRNA 3'-end processing"/>
    <property type="evidence" value="ECO:0007669"/>
    <property type="project" value="TreeGrafter"/>
</dbReference>
<dbReference type="PANTHER" id="PTHR11953">
    <property type="entry name" value="EXOSOME COMPLEX COMPONENT"/>
    <property type="match status" value="1"/>
</dbReference>
<dbReference type="Proteomes" id="UP001149813">
    <property type="component" value="Unassembled WGS sequence"/>
</dbReference>
<dbReference type="OrthoDB" id="27298at2759"/>
<keyword evidence="3" id="KW-0698">rRNA processing</keyword>
<dbReference type="CDD" id="cd11372">
    <property type="entry name" value="RNase_PH_RRP46"/>
    <property type="match status" value="1"/>
</dbReference>
<evidence type="ECO:0000256" key="3">
    <source>
        <dbReference type="ARBA" id="ARBA00022552"/>
    </source>
</evidence>
<protein>
    <submittedName>
        <fullName evidence="7">Exosome non-catalytic core subunit rrp46</fullName>
    </submittedName>
</protein>
<evidence type="ECO:0000256" key="1">
    <source>
        <dbReference type="ARBA" id="ARBA00004123"/>
    </source>
</evidence>
<dbReference type="GO" id="GO:0000177">
    <property type="term" value="C:cytoplasmic exosome (RNase complex)"/>
    <property type="evidence" value="ECO:0007669"/>
    <property type="project" value="TreeGrafter"/>
</dbReference>
<dbReference type="InterPro" id="IPR027408">
    <property type="entry name" value="PNPase/RNase_PH_dom_sf"/>
</dbReference>
<gene>
    <name evidence="7" type="primary">RRP46</name>
    <name evidence="7" type="ORF">LPJ53_002786</name>
</gene>
<dbReference type="AlphaFoldDB" id="A0A9W8CTG4"/>
<dbReference type="GO" id="GO:0006364">
    <property type="term" value="P:rRNA processing"/>
    <property type="evidence" value="ECO:0007669"/>
    <property type="project" value="UniProtKB-KW"/>
</dbReference>
<evidence type="ECO:0000259" key="6">
    <source>
        <dbReference type="Pfam" id="PF01138"/>
    </source>
</evidence>
<accession>A0A9W8CTG4</accession>
<comment type="similarity">
    <text evidence="2">Belongs to the RNase PH family.</text>
</comment>
<dbReference type="GO" id="GO:0071028">
    <property type="term" value="P:nuclear mRNA surveillance"/>
    <property type="evidence" value="ECO:0007669"/>
    <property type="project" value="TreeGrafter"/>
</dbReference>
<dbReference type="InterPro" id="IPR050080">
    <property type="entry name" value="RNase_PH"/>
</dbReference>
<keyword evidence="4" id="KW-0271">Exosome</keyword>
<dbReference type="Pfam" id="PF01138">
    <property type="entry name" value="RNase_PH"/>
    <property type="match status" value="1"/>
</dbReference>
<sequence>MARPDRRDPDQIRALNSVLGQLSRADGSAQFSTGSTSVVCGVYGPVDVKLFDEHLDRAHVEVKLRPDIGIPGPKDKWLESAILQTLEGNILAHLHPRTLVQINVQVRADGGSLDACAINAAILALVDAGVPLRLMVAAAACAVMPDGRIVVDPVAEEAEAARSLHTFAFAEKGLGEGEGPVYVDSRGVFGIEEYDACYGVCERAVGRVLAFMRSAVESKVTKESHVAGA</sequence>
<reference evidence="7" key="1">
    <citation type="submission" date="2022-07" db="EMBL/GenBank/DDBJ databases">
        <title>Phylogenomic reconstructions and comparative analyses of Kickxellomycotina fungi.</title>
        <authorList>
            <person name="Reynolds N.K."/>
            <person name="Stajich J.E."/>
            <person name="Barry K."/>
            <person name="Grigoriev I.V."/>
            <person name="Crous P."/>
            <person name="Smith M.E."/>
        </authorList>
    </citation>
    <scope>NUCLEOTIDE SEQUENCE</scope>
    <source>
        <strain evidence="7">NBRC 32514</strain>
    </source>
</reference>
<keyword evidence="5" id="KW-0539">Nucleus</keyword>
<dbReference type="GO" id="GO:0003723">
    <property type="term" value="F:RNA binding"/>
    <property type="evidence" value="ECO:0007669"/>
    <property type="project" value="TreeGrafter"/>
</dbReference>
<feature type="domain" description="Exoribonuclease phosphorolytic" evidence="6">
    <location>
        <begin position="11"/>
        <end position="131"/>
    </location>
</feature>
<evidence type="ECO:0000313" key="8">
    <source>
        <dbReference type="Proteomes" id="UP001149813"/>
    </source>
</evidence>
<comment type="subcellular location">
    <subcellularLocation>
        <location evidence="1">Nucleus</location>
    </subcellularLocation>
</comment>
<dbReference type="GO" id="GO:0000176">
    <property type="term" value="C:nuclear exosome (RNase complex)"/>
    <property type="evidence" value="ECO:0007669"/>
    <property type="project" value="UniProtKB-ARBA"/>
</dbReference>
<dbReference type="InterPro" id="IPR001247">
    <property type="entry name" value="ExoRNase_PH_dom1"/>
</dbReference>
<proteinExistence type="inferred from homology"/>
<organism evidence="7 8">
    <name type="scientific">Coemansia erecta</name>
    <dbReference type="NCBI Taxonomy" id="147472"/>
    <lineage>
        <taxon>Eukaryota</taxon>
        <taxon>Fungi</taxon>
        <taxon>Fungi incertae sedis</taxon>
        <taxon>Zoopagomycota</taxon>
        <taxon>Kickxellomycotina</taxon>
        <taxon>Kickxellomycetes</taxon>
        <taxon>Kickxellales</taxon>
        <taxon>Kickxellaceae</taxon>
        <taxon>Coemansia</taxon>
    </lineage>
</organism>
<keyword evidence="8" id="KW-1185">Reference proteome</keyword>
<dbReference type="PANTHER" id="PTHR11953:SF1">
    <property type="entry name" value="EXOSOME COMPLEX COMPONENT RRP46"/>
    <property type="match status" value="1"/>
</dbReference>
<dbReference type="SUPFAM" id="SSF55666">
    <property type="entry name" value="Ribonuclease PH domain 2-like"/>
    <property type="match status" value="1"/>
</dbReference>
<name>A0A9W8CTG4_9FUNG</name>
<dbReference type="InterPro" id="IPR020568">
    <property type="entry name" value="Ribosomal_Su5_D2-typ_SF"/>
</dbReference>
<dbReference type="GO" id="GO:0034475">
    <property type="term" value="P:U4 snRNA 3'-end processing"/>
    <property type="evidence" value="ECO:0007669"/>
    <property type="project" value="TreeGrafter"/>
</dbReference>
<dbReference type="GO" id="GO:0005730">
    <property type="term" value="C:nucleolus"/>
    <property type="evidence" value="ECO:0007669"/>
    <property type="project" value="TreeGrafter"/>
</dbReference>
<comment type="caution">
    <text evidence="7">The sequence shown here is derived from an EMBL/GenBank/DDBJ whole genome shotgun (WGS) entry which is preliminary data.</text>
</comment>
<dbReference type="Gene3D" id="3.30.230.70">
    <property type="entry name" value="GHMP Kinase, N-terminal domain"/>
    <property type="match status" value="1"/>
</dbReference>
<evidence type="ECO:0000256" key="2">
    <source>
        <dbReference type="ARBA" id="ARBA00006678"/>
    </source>
</evidence>
<evidence type="ECO:0000313" key="7">
    <source>
        <dbReference type="EMBL" id="KAJ1722817.1"/>
    </source>
</evidence>